<dbReference type="EMBL" id="FPHB01000048">
    <property type="protein sequence ID" value="SFV60504.1"/>
    <property type="molecule type" value="Genomic_DNA"/>
</dbReference>
<dbReference type="PANTHER" id="PTHR43363:SF1">
    <property type="entry name" value="HYPOXANTHINE-GUANINE PHOSPHORIBOSYLTRANSFERASE"/>
    <property type="match status" value="1"/>
</dbReference>
<evidence type="ECO:0000259" key="3">
    <source>
        <dbReference type="Pfam" id="PF00156"/>
    </source>
</evidence>
<gene>
    <name evidence="4" type="ORF">MNB_SM-7-763</name>
</gene>
<dbReference type="Gene3D" id="3.40.50.2020">
    <property type="match status" value="1"/>
</dbReference>
<accession>A0A1W1C441</accession>
<dbReference type="Pfam" id="PF00156">
    <property type="entry name" value="Pribosyltran"/>
    <property type="match status" value="1"/>
</dbReference>
<protein>
    <submittedName>
        <fullName evidence="4">Putative nucleotide phosphoribosyltransferase</fullName>
        <ecNumber evidence="4">2.4.2.22</ecNumber>
    </submittedName>
</protein>
<dbReference type="PANTHER" id="PTHR43363">
    <property type="entry name" value="HYPOXANTHINE PHOSPHORIBOSYLTRANSFERASE"/>
    <property type="match status" value="1"/>
</dbReference>
<dbReference type="GO" id="GO:0000310">
    <property type="term" value="F:xanthine phosphoribosyltransferase activity"/>
    <property type="evidence" value="ECO:0007669"/>
    <property type="project" value="UniProtKB-EC"/>
</dbReference>
<feature type="domain" description="Phosphoribosyltransferase" evidence="3">
    <location>
        <begin position="10"/>
        <end position="145"/>
    </location>
</feature>
<keyword evidence="1 4" id="KW-0328">Glycosyltransferase</keyword>
<name>A0A1W1C441_9ZZZZ</name>
<dbReference type="EC" id="2.4.2.22" evidence="4"/>
<sequence>MQKLYYSYTEFQKDTKELIAQLKTEQFDTIIGIARGGLTLAHMLSEALDIRNVQSISTQLYDETKKRECITILDTCQLDKSKKVLVVDDIADSGETLQALYNHLTLTYPHIYFKTATLFYKKNSIYEPDFWLKEATAWIEFFWEVDFVN</sequence>
<dbReference type="SUPFAM" id="SSF53271">
    <property type="entry name" value="PRTase-like"/>
    <property type="match status" value="1"/>
</dbReference>
<dbReference type="InterPro" id="IPR029057">
    <property type="entry name" value="PRTase-like"/>
</dbReference>
<evidence type="ECO:0000313" key="4">
    <source>
        <dbReference type="EMBL" id="SFV60504.1"/>
    </source>
</evidence>
<keyword evidence="2 4" id="KW-0808">Transferase</keyword>
<proteinExistence type="predicted"/>
<evidence type="ECO:0000256" key="2">
    <source>
        <dbReference type="ARBA" id="ARBA00022679"/>
    </source>
</evidence>
<dbReference type="InterPro" id="IPR000836">
    <property type="entry name" value="PRTase_dom"/>
</dbReference>
<reference evidence="4" key="1">
    <citation type="submission" date="2016-10" db="EMBL/GenBank/DDBJ databases">
        <authorList>
            <person name="de Groot N.N."/>
        </authorList>
    </citation>
    <scope>NUCLEOTIDE SEQUENCE</scope>
</reference>
<organism evidence="4">
    <name type="scientific">hydrothermal vent metagenome</name>
    <dbReference type="NCBI Taxonomy" id="652676"/>
    <lineage>
        <taxon>unclassified sequences</taxon>
        <taxon>metagenomes</taxon>
        <taxon>ecological metagenomes</taxon>
    </lineage>
</organism>
<dbReference type="CDD" id="cd06223">
    <property type="entry name" value="PRTases_typeI"/>
    <property type="match status" value="1"/>
</dbReference>
<evidence type="ECO:0000256" key="1">
    <source>
        <dbReference type="ARBA" id="ARBA00022676"/>
    </source>
</evidence>
<dbReference type="AlphaFoldDB" id="A0A1W1C441"/>